<proteinExistence type="predicted"/>
<dbReference type="EMBL" id="CP045891">
    <property type="protein sequence ID" value="QQP57232.1"/>
    <property type="molecule type" value="Genomic_DNA"/>
</dbReference>
<evidence type="ECO:0000313" key="2">
    <source>
        <dbReference type="Proteomes" id="UP000595437"/>
    </source>
</evidence>
<reference evidence="2" key="1">
    <citation type="submission" date="2021-01" db="EMBL/GenBank/DDBJ databases">
        <title>Caligus Genome Assembly.</title>
        <authorList>
            <person name="Gallardo-Escarate C."/>
        </authorList>
    </citation>
    <scope>NUCLEOTIDE SEQUENCE [LARGE SCALE GENOMIC DNA]</scope>
</reference>
<gene>
    <name evidence="1" type="ORF">FKW44_002151</name>
</gene>
<sequence length="71" mass="8091">MQNLLERQRFYYTSRPPTTPYSLGLLKKGSDIPDAEISSEGKDLNRVTRRDSQLCCLTVQFQSCSASKETM</sequence>
<keyword evidence="2" id="KW-1185">Reference proteome</keyword>
<name>A0A7T8QW49_CALRO</name>
<evidence type="ECO:0000313" key="1">
    <source>
        <dbReference type="EMBL" id="QQP57232.1"/>
    </source>
</evidence>
<protein>
    <submittedName>
        <fullName evidence="1">Uncharacterized protein</fullName>
    </submittedName>
</protein>
<accession>A0A7T8QW49</accession>
<dbReference type="AlphaFoldDB" id="A0A7T8QW49"/>
<organism evidence="1 2">
    <name type="scientific">Caligus rogercresseyi</name>
    <name type="common">Sea louse</name>
    <dbReference type="NCBI Taxonomy" id="217165"/>
    <lineage>
        <taxon>Eukaryota</taxon>
        <taxon>Metazoa</taxon>
        <taxon>Ecdysozoa</taxon>
        <taxon>Arthropoda</taxon>
        <taxon>Crustacea</taxon>
        <taxon>Multicrustacea</taxon>
        <taxon>Hexanauplia</taxon>
        <taxon>Copepoda</taxon>
        <taxon>Siphonostomatoida</taxon>
        <taxon>Caligidae</taxon>
        <taxon>Caligus</taxon>
    </lineage>
</organism>
<dbReference type="Proteomes" id="UP000595437">
    <property type="component" value="Chromosome 2"/>
</dbReference>